<dbReference type="GO" id="GO:0022857">
    <property type="term" value="F:transmembrane transporter activity"/>
    <property type="evidence" value="ECO:0007669"/>
    <property type="project" value="InterPro"/>
</dbReference>
<evidence type="ECO:0000313" key="9">
    <source>
        <dbReference type="Proteomes" id="UP001206013"/>
    </source>
</evidence>
<feature type="domain" description="Major facilitator superfamily (MFS) profile" evidence="7">
    <location>
        <begin position="232"/>
        <end position="423"/>
    </location>
</feature>
<feature type="transmembrane region" description="Helical" evidence="6">
    <location>
        <begin position="319"/>
        <end position="346"/>
    </location>
</feature>
<keyword evidence="2" id="KW-1003">Cell membrane</keyword>
<feature type="transmembrane region" description="Helical" evidence="6">
    <location>
        <begin position="52"/>
        <end position="71"/>
    </location>
</feature>
<evidence type="ECO:0000256" key="4">
    <source>
        <dbReference type="ARBA" id="ARBA00022989"/>
    </source>
</evidence>
<dbReference type="RefSeq" id="WP_256134121.1">
    <property type="nucleotide sequence ID" value="NZ_JANFYM010000001.1"/>
</dbReference>
<accession>A0AAW5JY86</accession>
<proteinExistence type="predicted"/>
<evidence type="ECO:0000256" key="2">
    <source>
        <dbReference type="ARBA" id="ARBA00022475"/>
    </source>
</evidence>
<evidence type="ECO:0000256" key="1">
    <source>
        <dbReference type="ARBA" id="ARBA00004651"/>
    </source>
</evidence>
<dbReference type="PROSITE" id="PS50850">
    <property type="entry name" value="MFS"/>
    <property type="match status" value="1"/>
</dbReference>
<dbReference type="PANTHER" id="PTHR23513:SF6">
    <property type="entry name" value="MAJOR FACILITATOR SUPERFAMILY ASSOCIATED DOMAIN-CONTAINING PROTEIN"/>
    <property type="match status" value="1"/>
</dbReference>
<feature type="transmembrane region" description="Helical" evidence="6">
    <location>
        <begin position="233"/>
        <end position="254"/>
    </location>
</feature>
<keyword evidence="3 6" id="KW-0812">Transmembrane</keyword>
<feature type="transmembrane region" description="Helical" evidence="6">
    <location>
        <begin position="177"/>
        <end position="194"/>
    </location>
</feature>
<organism evidence="8 9">
    <name type="scientific">Bifidobacterium adolescentis</name>
    <dbReference type="NCBI Taxonomy" id="1680"/>
    <lineage>
        <taxon>Bacteria</taxon>
        <taxon>Bacillati</taxon>
        <taxon>Actinomycetota</taxon>
        <taxon>Actinomycetes</taxon>
        <taxon>Bifidobacteriales</taxon>
        <taxon>Bifidobacteriaceae</taxon>
        <taxon>Bifidobacterium</taxon>
    </lineage>
</organism>
<keyword evidence="4 6" id="KW-1133">Transmembrane helix</keyword>
<dbReference type="InterPro" id="IPR020846">
    <property type="entry name" value="MFS_dom"/>
</dbReference>
<keyword evidence="5 6" id="KW-0472">Membrane</keyword>
<comment type="caution">
    <text evidence="8">The sequence shown here is derived from an EMBL/GenBank/DDBJ whole genome shotgun (WGS) entry which is preliminary data.</text>
</comment>
<dbReference type="SUPFAM" id="SSF103473">
    <property type="entry name" value="MFS general substrate transporter"/>
    <property type="match status" value="1"/>
</dbReference>
<name>A0AAW5JY86_BIFAD</name>
<gene>
    <name evidence="8" type="ORF">NE692_02010</name>
</gene>
<sequence length="423" mass="44336">MKQDMDGTAKSFWQSAGYVSWFTADTASAVGAALRALAISLLGYAVSGSTIAAGWLGTSSMIAQQVASVFGGTFVDRHDRKRLIVANAVVGVLAWGAIAVLLLCGALSFPVLLLIAVLASGINGFLGSATDAMLRSIIDIRYYPKARSLNEGRDATIAMAGSPIGGFLYSIAPWLPFLASACMYAVAGVAATGIREYGSDGGRIGETDGDAVKGGFFRDFLEGWSWSLHRKTLAIVLIVAALVNFGVNGIQYAIQLHLVSCGTNATLIGFISGGISLTMLVGSLLAGKLSDKVPVGPTVCLAYLFICLCALPMALTDNYWVMLVANSFVGLPFPLINAMLLGFIFAKSPTSMQGRITVTLTVPAQVLSMFCSAVAGTLLPVFGFHGAVLVFLAVLVASAVLVICSRSIRSIPKAAQWEHTMLR</sequence>
<evidence type="ECO:0000259" key="7">
    <source>
        <dbReference type="PROSITE" id="PS50850"/>
    </source>
</evidence>
<dbReference type="CDD" id="cd06173">
    <property type="entry name" value="MFS_MefA_like"/>
    <property type="match status" value="1"/>
</dbReference>
<dbReference type="AlphaFoldDB" id="A0AAW5JY86"/>
<feature type="transmembrane region" description="Helical" evidence="6">
    <location>
        <begin position="83"/>
        <end position="103"/>
    </location>
</feature>
<dbReference type="GO" id="GO:0005886">
    <property type="term" value="C:plasma membrane"/>
    <property type="evidence" value="ECO:0007669"/>
    <property type="project" value="UniProtKB-SubCell"/>
</dbReference>
<reference evidence="8" key="1">
    <citation type="submission" date="2022-06" db="EMBL/GenBank/DDBJ databases">
        <title>Isolation of gut microbiota from human fecal samples.</title>
        <authorList>
            <person name="Pamer E.G."/>
            <person name="Barat B."/>
            <person name="Waligurski E."/>
            <person name="Medina S."/>
            <person name="Paddock L."/>
            <person name="Mostad J."/>
        </authorList>
    </citation>
    <scope>NUCLEOTIDE SEQUENCE</scope>
    <source>
        <strain evidence="8">SL.1.01</strain>
    </source>
</reference>
<dbReference type="InterPro" id="IPR011701">
    <property type="entry name" value="MFS"/>
</dbReference>
<feature type="transmembrane region" description="Helical" evidence="6">
    <location>
        <begin position="266"/>
        <end position="286"/>
    </location>
</feature>
<dbReference type="Gene3D" id="1.20.1250.20">
    <property type="entry name" value="MFS general substrate transporter like domains"/>
    <property type="match status" value="1"/>
</dbReference>
<evidence type="ECO:0000256" key="3">
    <source>
        <dbReference type="ARBA" id="ARBA00022692"/>
    </source>
</evidence>
<dbReference type="PANTHER" id="PTHR23513">
    <property type="entry name" value="INTEGRAL MEMBRANE EFFLUX PROTEIN-RELATED"/>
    <property type="match status" value="1"/>
</dbReference>
<feature type="transmembrane region" description="Helical" evidence="6">
    <location>
        <begin position="384"/>
        <end position="404"/>
    </location>
</feature>
<protein>
    <submittedName>
        <fullName evidence="8">MFS transporter</fullName>
    </submittedName>
</protein>
<comment type="subcellular location">
    <subcellularLocation>
        <location evidence="1">Cell membrane</location>
        <topology evidence="1">Multi-pass membrane protein</topology>
    </subcellularLocation>
</comment>
<feature type="transmembrane region" description="Helical" evidence="6">
    <location>
        <begin position="358"/>
        <end position="378"/>
    </location>
</feature>
<dbReference type="InterPro" id="IPR036259">
    <property type="entry name" value="MFS_trans_sf"/>
</dbReference>
<feature type="transmembrane region" description="Helical" evidence="6">
    <location>
        <begin position="109"/>
        <end position="134"/>
    </location>
</feature>
<evidence type="ECO:0000256" key="5">
    <source>
        <dbReference type="ARBA" id="ARBA00023136"/>
    </source>
</evidence>
<dbReference type="Pfam" id="PF07690">
    <property type="entry name" value="MFS_1"/>
    <property type="match status" value="1"/>
</dbReference>
<evidence type="ECO:0000313" key="8">
    <source>
        <dbReference type="EMBL" id="MCQ4792240.1"/>
    </source>
</evidence>
<dbReference type="Proteomes" id="UP001206013">
    <property type="component" value="Unassembled WGS sequence"/>
</dbReference>
<dbReference type="EMBL" id="JANFYM010000001">
    <property type="protein sequence ID" value="MCQ4792240.1"/>
    <property type="molecule type" value="Genomic_DNA"/>
</dbReference>
<evidence type="ECO:0000256" key="6">
    <source>
        <dbReference type="SAM" id="Phobius"/>
    </source>
</evidence>
<feature type="transmembrane region" description="Helical" evidence="6">
    <location>
        <begin position="293"/>
        <end position="313"/>
    </location>
</feature>